<dbReference type="GO" id="GO:0008081">
    <property type="term" value="F:phosphoric diester hydrolase activity"/>
    <property type="evidence" value="ECO:0007669"/>
    <property type="project" value="TreeGrafter"/>
</dbReference>
<dbReference type="Gene3D" id="3.60.21.10">
    <property type="match status" value="1"/>
</dbReference>
<dbReference type="AlphaFoldDB" id="A0AAJ5YWA5"/>
<evidence type="ECO:0000259" key="5">
    <source>
        <dbReference type="Pfam" id="PF00149"/>
    </source>
</evidence>
<dbReference type="SUPFAM" id="SSF56300">
    <property type="entry name" value="Metallo-dependent phosphatases"/>
    <property type="match status" value="1"/>
</dbReference>
<dbReference type="InterPro" id="IPR004843">
    <property type="entry name" value="Calcineurin-like_PHP"/>
</dbReference>
<dbReference type="PANTHER" id="PTHR10340:SF27">
    <property type="entry name" value="ACL091CP"/>
    <property type="match status" value="1"/>
</dbReference>
<dbReference type="Proteomes" id="UP001217582">
    <property type="component" value="Chromosome 1"/>
</dbReference>
<dbReference type="InterPro" id="IPR029052">
    <property type="entry name" value="Metallo-depent_PP-like"/>
</dbReference>
<organism evidence="6 7">
    <name type="scientific">Malassezia arunalokei</name>
    <dbReference type="NCBI Taxonomy" id="1514897"/>
    <lineage>
        <taxon>Eukaryota</taxon>
        <taxon>Fungi</taxon>
        <taxon>Dikarya</taxon>
        <taxon>Basidiomycota</taxon>
        <taxon>Ustilaginomycotina</taxon>
        <taxon>Malasseziomycetes</taxon>
        <taxon>Malasseziales</taxon>
        <taxon>Malasseziaceae</taxon>
        <taxon>Malassezia</taxon>
    </lineage>
</organism>
<name>A0AAJ5YWA5_9BASI</name>
<dbReference type="InterPro" id="IPR041805">
    <property type="entry name" value="ASMase/PPN1_MPP"/>
</dbReference>
<dbReference type="CDD" id="cd00842">
    <property type="entry name" value="MPP_ASMase"/>
    <property type="match status" value="1"/>
</dbReference>
<evidence type="ECO:0000256" key="3">
    <source>
        <dbReference type="SAM" id="MobiDB-lite"/>
    </source>
</evidence>
<evidence type="ECO:0000256" key="4">
    <source>
        <dbReference type="SAM" id="Phobius"/>
    </source>
</evidence>
<evidence type="ECO:0000256" key="1">
    <source>
        <dbReference type="ARBA" id="ARBA00022801"/>
    </source>
</evidence>
<dbReference type="EMBL" id="CP119916">
    <property type="protein sequence ID" value="WFD14146.1"/>
    <property type="molecule type" value="Genomic_DNA"/>
</dbReference>
<dbReference type="Pfam" id="PF00149">
    <property type="entry name" value="Metallophos"/>
    <property type="match status" value="1"/>
</dbReference>
<sequence length="780" mass="87032">MRSGSSKPYSVEQEPLTGGLDLPYPRPRSQRWPSFRDMVKIGVFVFAALYAVSVCWPVQAESKSTEQRHTVSTTSASSAFTVSKAFPTGDFSKMDFMPKSQEAEPRPQITRVGGGVFDDALVNPTKLPSGAPASEGFLPKPSASLQSLATSKTFKQDAIKNLTDILNNNRTSKCDRCRMALRAGQKVAQANPSVVPEIMQELCKTFKYANKPSVKTACERTYAAEQLGGVFTQVLSYGNFTEGSSSPDYLCAAYIKGGSCPFPEMKTLSQEFLSGWFGGSLTPPERVLQRSKKTGPKRDTPLRVFHGSDFHVDPRYLVNSEAGCDNGQCCRADSYNSTLWKKPEFAPGELPKKNISHPANYWGSYTCDSPWSLIEAAMQGLTAINDEARIDFGLYTGDLTTHDEDWHISQDLVKYSEQSLFDLFHKHAPNATMIVALGNHDSAPSDVTAPSNLPDGLADQLSWDWDNVAALVKSEGWGDNVTSEKIRTHYGGYSISPRQGLRVISLNTDMWYRKNPFSYLNIDNPDPSHMLRWLTDELQAAEDNNERAWIVGHVLPGWDGGDSIDNPTNLLYHIVSRFSHTIAHSFFGHKHEDMFHVWYESQSGNSSSVSRKTQNARAMAFIGPSITPLSNVNPSLRVYHVDPETYEVMDYSQYYTQLYDFEKLNKTGPVWELLYKARDTYSNFSLSEKQGKYTAPVRLENGTWPKSAPLNASFWAALTDEMEVRPELIQLHQLYQGRNSPMSPACDTKECYEAKLCYMRSASSNLGRHCPSGFGSVQSF</sequence>
<keyword evidence="7" id="KW-1185">Reference proteome</keyword>
<feature type="transmembrane region" description="Helical" evidence="4">
    <location>
        <begin position="38"/>
        <end position="59"/>
    </location>
</feature>
<keyword evidence="1" id="KW-0378">Hydrolase</keyword>
<keyword evidence="4" id="KW-0812">Transmembrane</keyword>
<dbReference type="GO" id="GO:0005615">
    <property type="term" value="C:extracellular space"/>
    <property type="evidence" value="ECO:0007669"/>
    <property type="project" value="TreeGrafter"/>
</dbReference>
<evidence type="ECO:0000313" key="6">
    <source>
        <dbReference type="EMBL" id="WFD14146.1"/>
    </source>
</evidence>
<keyword evidence="4" id="KW-0472">Membrane</keyword>
<reference evidence="6 7" key="1">
    <citation type="submission" date="2023-03" db="EMBL/GenBank/DDBJ databases">
        <title>Mating type loci evolution in Malassezia.</title>
        <authorList>
            <person name="Coelho M.A."/>
        </authorList>
    </citation>
    <scope>NUCLEOTIDE SEQUENCE [LARGE SCALE GENOMIC DNA]</scope>
    <source>
        <strain evidence="6 7">CBS 13387</strain>
    </source>
</reference>
<feature type="region of interest" description="Disordered" evidence="3">
    <location>
        <begin position="1"/>
        <end position="24"/>
    </location>
</feature>
<evidence type="ECO:0000256" key="2">
    <source>
        <dbReference type="ARBA" id="ARBA00023180"/>
    </source>
</evidence>
<dbReference type="PANTHER" id="PTHR10340">
    <property type="entry name" value="SPHINGOMYELIN PHOSPHODIESTERASE"/>
    <property type="match status" value="1"/>
</dbReference>
<feature type="domain" description="Calcineurin-like phosphoesterase" evidence="5">
    <location>
        <begin position="368"/>
        <end position="592"/>
    </location>
</feature>
<proteinExistence type="predicted"/>
<keyword evidence="2" id="KW-0325">Glycoprotein</keyword>
<evidence type="ECO:0000313" key="7">
    <source>
        <dbReference type="Proteomes" id="UP001217582"/>
    </source>
</evidence>
<accession>A0AAJ5YWA5</accession>
<protein>
    <recommendedName>
        <fullName evidence="5">Calcineurin-like phosphoesterase domain-containing protein</fullName>
    </recommendedName>
</protein>
<keyword evidence="4" id="KW-1133">Transmembrane helix</keyword>
<gene>
    <name evidence="6" type="ORF">MARU1_000144</name>
</gene>